<dbReference type="EMBL" id="RQVQ01000021">
    <property type="protein sequence ID" value="RRJ89876.1"/>
    <property type="molecule type" value="Genomic_DNA"/>
</dbReference>
<name>A0A3P3W7D1_9FLAO</name>
<keyword evidence="3" id="KW-1185">Reference proteome</keyword>
<comment type="caution">
    <text evidence="2">The sequence shown here is derived from an EMBL/GenBank/DDBJ whole genome shotgun (WGS) entry which is preliminary data.</text>
</comment>
<organism evidence="2 3">
    <name type="scientific">Paenimyroides tangerinum</name>
    <dbReference type="NCBI Taxonomy" id="2488728"/>
    <lineage>
        <taxon>Bacteria</taxon>
        <taxon>Pseudomonadati</taxon>
        <taxon>Bacteroidota</taxon>
        <taxon>Flavobacteriia</taxon>
        <taxon>Flavobacteriales</taxon>
        <taxon>Flavobacteriaceae</taxon>
        <taxon>Paenimyroides</taxon>
    </lineage>
</organism>
<accession>A0A3P3W7D1</accession>
<reference evidence="2 3" key="1">
    <citation type="submission" date="2018-11" db="EMBL/GenBank/DDBJ databases">
        <title>Flavobacterium sp. nov., YIM 102701-2 draft genome.</title>
        <authorList>
            <person name="Li G."/>
            <person name="Jiang Y."/>
        </authorList>
    </citation>
    <scope>NUCLEOTIDE SEQUENCE [LARGE SCALE GENOMIC DNA]</scope>
    <source>
        <strain evidence="2 3">YIM 102701-2</strain>
    </source>
</reference>
<keyword evidence="1" id="KW-0812">Transmembrane</keyword>
<gene>
    <name evidence="2" type="ORF">EG240_10160</name>
</gene>
<keyword evidence="1" id="KW-1133">Transmembrane helix</keyword>
<feature type="transmembrane region" description="Helical" evidence="1">
    <location>
        <begin position="35"/>
        <end position="55"/>
    </location>
</feature>
<proteinExistence type="predicted"/>
<evidence type="ECO:0000313" key="3">
    <source>
        <dbReference type="Proteomes" id="UP000275719"/>
    </source>
</evidence>
<feature type="transmembrane region" description="Helical" evidence="1">
    <location>
        <begin position="5"/>
        <end position="23"/>
    </location>
</feature>
<sequence>MLKKLILYTAIYALITILLSNDWNCILDPDSYCLVNVLAKYIVFMLLIVIFDKFIKKKIFKNEK</sequence>
<dbReference type="Proteomes" id="UP000275719">
    <property type="component" value="Unassembled WGS sequence"/>
</dbReference>
<dbReference type="RefSeq" id="WP_125019291.1">
    <property type="nucleotide sequence ID" value="NZ_RQVQ01000021.1"/>
</dbReference>
<evidence type="ECO:0000256" key="1">
    <source>
        <dbReference type="SAM" id="Phobius"/>
    </source>
</evidence>
<evidence type="ECO:0000313" key="2">
    <source>
        <dbReference type="EMBL" id="RRJ89876.1"/>
    </source>
</evidence>
<protein>
    <submittedName>
        <fullName evidence="2">Uncharacterized protein</fullName>
    </submittedName>
</protein>
<dbReference type="AlphaFoldDB" id="A0A3P3W7D1"/>
<keyword evidence="1" id="KW-0472">Membrane</keyword>